<evidence type="ECO:0000313" key="1">
    <source>
        <dbReference type="EMBL" id="QQK80028.1"/>
    </source>
</evidence>
<evidence type="ECO:0000313" key="2">
    <source>
        <dbReference type="Proteomes" id="UP000595349"/>
    </source>
</evidence>
<proteinExistence type="predicted"/>
<reference evidence="1 2" key="1">
    <citation type="submission" date="2020-06" db="EMBL/GenBank/DDBJ databases">
        <title>Genomic analysis of Salicibibacter sp. NKC21-4.</title>
        <authorList>
            <person name="Oh Y.J."/>
        </authorList>
    </citation>
    <scope>NUCLEOTIDE SEQUENCE [LARGE SCALE GENOMIC DNA]</scope>
    <source>
        <strain evidence="1 2">NKC21-4</strain>
    </source>
</reference>
<dbReference type="EMBL" id="CP054706">
    <property type="protein sequence ID" value="QQK80028.1"/>
    <property type="molecule type" value="Genomic_DNA"/>
</dbReference>
<keyword evidence="2" id="KW-1185">Reference proteome</keyword>
<dbReference type="Proteomes" id="UP000595349">
    <property type="component" value="Chromosome"/>
</dbReference>
<dbReference type="RefSeq" id="WP_200090202.1">
    <property type="nucleotide sequence ID" value="NZ_CP054706.1"/>
</dbReference>
<dbReference type="KEGG" id="scib:HUG20_09095"/>
<protein>
    <submittedName>
        <fullName evidence="1">Uncharacterized protein</fullName>
    </submittedName>
</protein>
<accession>A0A7T7CFF5</accession>
<dbReference type="AlphaFoldDB" id="A0A7T7CFF5"/>
<organism evidence="1 2">
    <name type="scientific">Salicibibacter cibi</name>
    <dbReference type="NCBI Taxonomy" id="2743001"/>
    <lineage>
        <taxon>Bacteria</taxon>
        <taxon>Bacillati</taxon>
        <taxon>Bacillota</taxon>
        <taxon>Bacilli</taxon>
        <taxon>Bacillales</taxon>
        <taxon>Bacillaceae</taxon>
        <taxon>Salicibibacter</taxon>
    </lineage>
</organism>
<gene>
    <name evidence="1" type="ORF">HUG20_09095</name>
</gene>
<name>A0A7T7CFF5_9BACI</name>
<sequence length="131" mass="15385">MGFFDFFKRDQKHQEQVSKDKYWVLTTSEDEIIDPVWEQVKGAIDHATPDRSMFASLGYMHSGIEIEVIQVVGEDHVYRFEALPPKSSDDYGKIFVNDGISYEETLKLCEDFYKHQRVVGFRNLPIEKKKF</sequence>